<comment type="subcellular location">
    <subcellularLocation>
        <location evidence="1 7">Cell membrane</location>
        <topology evidence="1 7">Multi-pass membrane protein</topology>
    </subcellularLocation>
</comment>
<evidence type="ECO:0000313" key="10">
    <source>
        <dbReference type="Proteomes" id="UP000092024"/>
    </source>
</evidence>
<feature type="transmembrane region" description="Helical" evidence="7">
    <location>
        <begin position="250"/>
        <end position="269"/>
    </location>
</feature>
<dbReference type="AlphaFoldDB" id="A0A1A5YRG5"/>
<comment type="similarity">
    <text evidence="7">Belongs to the binding-protein-dependent transport system permease family.</text>
</comment>
<gene>
    <name evidence="9" type="ORF">A7K91_10365</name>
</gene>
<feature type="transmembrane region" description="Helical" evidence="7">
    <location>
        <begin position="135"/>
        <end position="155"/>
    </location>
</feature>
<keyword evidence="6 7" id="KW-0472">Membrane</keyword>
<protein>
    <submittedName>
        <fullName evidence="9">ABC transporter permease</fullName>
    </submittedName>
</protein>
<feature type="transmembrane region" description="Helical" evidence="7">
    <location>
        <begin position="12"/>
        <end position="36"/>
    </location>
</feature>
<evidence type="ECO:0000313" key="9">
    <source>
        <dbReference type="EMBL" id="OBR68212.1"/>
    </source>
</evidence>
<accession>A0A1A5YRG5</accession>
<dbReference type="InterPro" id="IPR000515">
    <property type="entry name" value="MetI-like"/>
</dbReference>
<dbReference type="PROSITE" id="PS50928">
    <property type="entry name" value="ABC_TM1"/>
    <property type="match status" value="1"/>
</dbReference>
<dbReference type="InterPro" id="IPR035906">
    <property type="entry name" value="MetI-like_sf"/>
</dbReference>
<evidence type="ECO:0000259" key="8">
    <source>
        <dbReference type="PROSITE" id="PS50928"/>
    </source>
</evidence>
<evidence type="ECO:0000256" key="3">
    <source>
        <dbReference type="ARBA" id="ARBA00022475"/>
    </source>
</evidence>
<feature type="domain" description="ABC transmembrane type-1" evidence="8">
    <location>
        <begin position="68"/>
        <end position="267"/>
    </location>
</feature>
<evidence type="ECO:0000256" key="2">
    <source>
        <dbReference type="ARBA" id="ARBA00022448"/>
    </source>
</evidence>
<evidence type="ECO:0000256" key="1">
    <source>
        <dbReference type="ARBA" id="ARBA00004651"/>
    </source>
</evidence>
<dbReference type="RefSeq" id="WP_068679568.1">
    <property type="nucleotide sequence ID" value="NZ_LYPA01000028.1"/>
</dbReference>
<dbReference type="GO" id="GO:0005886">
    <property type="term" value="C:plasma membrane"/>
    <property type="evidence" value="ECO:0007669"/>
    <property type="project" value="UniProtKB-SubCell"/>
</dbReference>
<evidence type="ECO:0000256" key="4">
    <source>
        <dbReference type="ARBA" id="ARBA00022692"/>
    </source>
</evidence>
<feature type="transmembrane region" description="Helical" evidence="7">
    <location>
        <begin position="176"/>
        <end position="201"/>
    </location>
</feature>
<feature type="transmembrane region" description="Helical" evidence="7">
    <location>
        <begin position="103"/>
        <end position="123"/>
    </location>
</feature>
<dbReference type="OrthoDB" id="9810086at2"/>
<dbReference type="EMBL" id="LYPA01000028">
    <property type="protein sequence ID" value="OBR68212.1"/>
    <property type="molecule type" value="Genomic_DNA"/>
</dbReference>
<feature type="transmembrane region" description="Helical" evidence="7">
    <location>
        <begin position="70"/>
        <end position="91"/>
    </location>
</feature>
<evidence type="ECO:0000256" key="6">
    <source>
        <dbReference type="ARBA" id="ARBA00023136"/>
    </source>
</evidence>
<keyword evidence="2 7" id="KW-0813">Transport</keyword>
<dbReference type="Gene3D" id="1.10.3720.10">
    <property type="entry name" value="MetI-like"/>
    <property type="match status" value="1"/>
</dbReference>
<organism evidence="9 10">
    <name type="scientific">Paenibacillus oryzae</name>
    <dbReference type="NCBI Taxonomy" id="1844972"/>
    <lineage>
        <taxon>Bacteria</taxon>
        <taxon>Bacillati</taxon>
        <taxon>Bacillota</taxon>
        <taxon>Bacilli</taxon>
        <taxon>Bacillales</taxon>
        <taxon>Paenibacillaceae</taxon>
        <taxon>Paenibacillus</taxon>
    </lineage>
</organism>
<name>A0A1A5YRG5_9BACL</name>
<keyword evidence="3" id="KW-1003">Cell membrane</keyword>
<proteinExistence type="inferred from homology"/>
<dbReference type="PANTHER" id="PTHR43744:SF9">
    <property type="entry name" value="POLYGALACTURONAN_RHAMNOGALACTURONAN TRANSPORT SYSTEM PERMEASE PROTEIN YTCP"/>
    <property type="match status" value="1"/>
</dbReference>
<dbReference type="STRING" id="1844972.A7K91_10365"/>
<dbReference type="Proteomes" id="UP000092024">
    <property type="component" value="Unassembled WGS sequence"/>
</dbReference>
<dbReference type="PANTHER" id="PTHR43744">
    <property type="entry name" value="ABC TRANSPORTER PERMEASE PROTEIN MG189-RELATED-RELATED"/>
    <property type="match status" value="1"/>
</dbReference>
<dbReference type="SUPFAM" id="SSF161098">
    <property type="entry name" value="MetI-like"/>
    <property type="match status" value="1"/>
</dbReference>
<keyword evidence="4 7" id="KW-0812">Transmembrane</keyword>
<evidence type="ECO:0000256" key="7">
    <source>
        <dbReference type="RuleBase" id="RU363032"/>
    </source>
</evidence>
<reference evidence="9 10" key="1">
    <citation type="submission" date="2016-05" db="EMBL/GenBank/DDBJ databases">
        <title>Paenibacillus oryzae. sp. nov., isolated from the rice root.</title>
        <authorList>
            <person name="Zhang J."/>
            <person name="Zhang X."/>
        </authorList>
    </citation>
    <scope>NUCLEOTIDE SEQUENCE [LARGE SCALE GENOMIC DNA]</scope>
    <source>
        <strain evidence="9 10">1DrF-4</strain>
    </source>
</reference>
<sequence>MVKDTSFGSRLFDGINITALALFSLVTFLPFLYVVVVSFSTSTTLIPKTFSFEAYKYIFSADTFTRSLRVSILITVFGTLFQLIMTSLMAYSLSHKNLPGRSVVLLMVLFTMLFSGGMIPTYFVVKATGLLDSLAALIIPGAISAFNLIILKNFFQSIPEELKESAKIDGSHELGVLFRIVLPLSLPAMAAFGLFYAVGIWNQYFSAILYLTDADKYPVQVILRQVIILTNGSIGDTTEIENVPYYGNSIKMAVIVIATVPIMLVYPFLQKHFAKGVLLGSVKG</sequence>
<keyword evidence="5 7" id="KW-1133">Transmembrane helix</keyword>
<evidence type="ECO:0000256" key="5">
    <source>
        <dbReference type="ARBA" id="ARBA00022989"/>
    </source>
</evidence>
<dbReference type="GO" id="GO:0055085">
    <property type="term" value="P:transmembrane transport"/>
    <property type="evidence" value="ECO:0007669"/>
    <property type="project" value="InterPro"/>
</dbReference>
<comment type="caution">
    <text evidence="9">The sequence shown here is derived from an EMBL/GenBank/DDBJ whole genome shotgun (WGS) entry which is preliminary data.</text>
</comment>
<keyword evidence="10" id="KW-1185">Reference proteome</keyword>
<dbReference type="Pfam" id="PF00528">
    <property type="entry name" value="BPD_transp_1"/>
    <property type="match status" value="1"/>
</dbReference>
<dbReference type="CDD" id="cd06261">
    <property type="entry name" value="TM_PBP2"/>
    <property type="match status" value="1"/>
</dbReference>